<feature type="region of interest" description="Disordered" evidence="1">
    <location>
        <begin position="1"/>
        <end position="63"/>
    </location>
</feature>
<dbReference type="AlphaFoldDB" id="A0AA36ELV5"/>
<sequence length="137" mass="15344">MDETENQSNNKPKKSNQTQTNDLQQRVKEDGVEVNDDGERGHNDSGEGGHNDGGEGGQYDIQDHDQVELTPLYFDAYRNGDAINGLDVNGGDVDSVNVNEVHVQNEVTEGPIRSLLNKIRRKKFEKDYQVKAGQKCW</sequence>
<keyword evidence="3" id="KW-1185">Reference proteome</keyword>
<dbReference type="Proteomes" id="UP001177003">
    <property type="component" value="Chromosome 9"/>
</dbReference>
<organism evidence="2 3">
    <name type="scientific">Lactuca saligna</name>
    <name type="common">Willowleaf lettuce</name>
    <dbReference type="NCBI Taxonomy" id="75948"/>
    <lineage>
        <taxon>Eukaryota</taxon>
        <taxon>Viridiplantae</taxon>
        <taxon>Streptophyta</taxon>
        <taxon>Embryophyta</taxon>
        <taxon>Tracheophyta</taxon>
        <taxon>Spermatophyta</taxon>
        <taxon>Magnoliopsida</taxon>
        <taxon>eudicotyledons</taxon>
        <taxon>Gunneridae</taxon>
        <taxon>Pentapetalae</taxon>
        <taxon>asterids</taxon>
        <taxon>campanulids</taxon>
        <taxon>Asterales</taxon>
        <taxon>Asteraceae</taxon>
        <taxon>Cichorioideae</taxon>
        <taxon>Cichorieae</taxon>
        <taxon>Lactucinae</taxon>
        <taxon>Lactuca</taxon>
    </lineage>
</organism>
<feature type="compositionally biased region" description="Low complexity" evidence="1">
    <location>
        <begin position="1"/>
        <end position="21"/>
    </location>
</feature>
<gene>
    <name evidence="2" type="ORF">LSALG_LOCUS40507</name>
</gene>
<feature type="compositionally biased region" description="Basic and acidic residues" evidence="1">
    <location>
        <begin position="25"/>
        <end position="53"/>
    </location>
</feature>
<evidence type="ECO:0000313" key="3">
    <source>
        <dbReference type="Proteomes" id="UP001177003"/>
    </source>
</evidence>
<reference evidence="2" key="1">
    <citation type="submission" date="2023-04" db="EMBL/GenBank/DDBJ databases">
        <authorList>
            <person name="Vijverberg K."/>
            <person name="Xiong W."/>
            <person name="Schranz E."/>
        </authorList>
    </citation>
    <scope>NUCLEOTIDE SEQUENCE</scope>
</reference>
<name>A0AA36ELV5_LACSI</name>
<evidence type="ECO:0000313" key="2">
    <source>
        <dbReference type="EMBL" id="CAI9301991.1"/>
    </source>
</evidence>
<proteinExistence type="predicted"/>
<accession>A0AA36ELV5</accession>
<evidence type="ECO:0000256" key="1">
    <source>
        <dbReference type="SAM" id="MobiDB-lite"/>
    </source>
</evidence>
<protein>
    <submittedName>
        <fullName evidence="2">Uncharacterized protein</fullName>
    </submittedName>
</protein>
<dbReference type="EMBL" id="OX465085">
    <property type="protein sequence ID" value="CAI9301991.1"/>
    <property type="molecule type" value="Genomic_DNA"/>
</dbReference>